<evidence type="ECO:0000313" key="2">
    <source>
        <dbReference type="EMBL" id="KAH9418260.1"/>
    </source>
</evidence>
<protein>
    <submittedName>
        <fullName evidence="2">Uncharacterized protein</fullName>
    </submittedName>
</protein>
<evidence type="ECO:0000313" key="3">
    <source>
        <dbReference type="Proteomes" id="UP000887458"/>
    </source>
</evidence>
<gene>
    <name evidence="2" type="ORF">DERP_010814</name>
</gene>
<dbReference type="Proteomes" id="UP000887458">
    <property type="component" value="Unassembled WGS sequence"/>
</dbReference>
<reference evidence="2 3" key="1">
    <citation type="journal article" date="2018" name="J. Allergy Clin. Immunol.">
        <title>High-quality assembly of Dermatophagoides pteronyssinus genome and transcriptome reveals a wide range of novel allergens.</title>
        <authorList>
            <person name="Liu X.Y."/>
            <person name="Yang K.Y."/>
            <person name="Wang M.Q."/>
            <person name="Kwok J.S."/>
            <person name="Zeng X."/>
            <person name="Yang Z."/>
            <person name="Xiao X.J."/>
            <person name="Lau C.P."/>
            <person name="Li Y."/>
            <person name="Huang Z.M."/>
            <person name="Ba J.G."/>
            <person name="Yim A.K."/>
            <person name="Ouyang C.Y."/>
            <person name="Ngai S.M."/>
            <person name="Chan T.F."/>
            <person name="Leung E.L."/>
            <person name="Liu L."/>
            <person name="Liu Z.G."/>
            <person name="Tsui S.K."/>
        </authorList>
    </citation>
    <scope>NUCLEOTIDE SEQUENCE [LARGE SCALE GENOMIC DNA]</scope>
    <source>
        <strain evidence="2">Derp</strain>
    </source>
</reference>
<keyword evidence="1" id="KW-0812">Transmembrane</keyword>
<keyword evidence="1" id="KW-1133">Transmembrane helix</keyword>
<proteinExistence type="predicted"/>
<name>A0ABQ8J789_DERPT</name>
<reference evidence="2 3" key="2">
    <citation type="journal article" date="2022" name="Mol. Biol. Evol.">
        <title>Comparative Genomics Reveals Insights into the Divergent Evolution of Astigmatic Mites and Household Pest Adaptations.</title>
        <authorList>
            <person name="Xiong Q."/>
            <person name="Wan A.T."/>
            <person name="Liu X."/>
            <person name="Fung C.S."/>
            <person name="Xiao X."/>
            <person name="Malainual N."/>
            <person name="Hou J."/>
            <person name="Wang L."/>
            <person name="Wang M."/>
            <person name="Yang K.Y."/>
            <person name="Cui Y."/>
            <person name="Leung E.L."/>
            <person name="Nong W."/>
            <person name="Shin S.K."/>
            <person name="Au S.W."/>
            <person name="Jeong K.Y."/>
            <person name="Chew F.T."/>
            <person name="Hui J.H."/>
            <person name="Leung T.F."/>
            <person name="Tungtrongchitr A."/>
            <person name="Zhong N."/>
            <person name="Liu Z."/>
            <person name="Tsui S.K."/>
        </authorList>
    </citation>
    <scope>NUCLEOTIDE SEQUENCE [LARGE SCALE GENOMIC DNA]</scope>
    <source>
        <strain evidence="2">Derp</strain>
    </source>
</reference>
<accession>A0ABQ8J789</accession>
<feature type="transmembrane region" description="Helical" evidence="1">
    <location>
        <begin position="37"/>
        <end position="58"/>
    </location>
</feature>
<evidence type="ECO:0000256" key="1">
    <source>
        <dbReference type="SAM" id="Phobius"/>
    </source>
</evidence>
<keyword evidence="3" id="KW-1185">Reference proteome</keyword>
<sequence>MYHVIIWMAPPNVCILIHFAEQNIPFFLITGKDLTDFLFLFILLIAISIDNSIESIFYHHQ</sequence>
<comment type="caution">
    <text evidence="2">The sequence shown here is derived from an EMBL/GenBank/DDBJ whole genome shotgun (WGS) entry which is preliminary data.</text>
</comment>
<organism evidence="2 3">
    <name type="scientific">Dermatophagoides pteronyssinus</name>
    <name type="common">European house dust mite</name>
    <dbReference type="NCBI Taxonomy" id="6956"/>
    <lineage>
        <taxon>Eukaryota</taxon>
        <taxon>Metazoa</taxon>
        <taxon>Ecdysozoa</taxon>
        <taxon>Arthropoda</taxon>
        <taxon>Chelicerata</taxon>
        <taxon>Arachnida</taxon>
        <taxon>Acari</taxon>
        <taxon>Acariformes</taxon>
        <taxon>Sarcoptiformes</taxon>
        <taxon>Astigmata</taxon>
        <taxon>Psoroptidia</taxon>
        <taxon>Analgoidea</taxon>
        <taxon>Pyroglyphidae</taxon>
        <taxon>Dermatophagoidinae</taxon>
        <taxon>Dermatophagoides</taxon>
    </lineage>
</organism>
<keyword evidence="1" id="KW-0472">Membrane</keyword>
<dbReference type="EMBL" id="NJHN03000065">
    <property type="protein sequence ID" value="KAH9418260.1"/>
    <property type="molecule type" value="Genomic_DNA"/>
</dbReference>